<organism evidence="2 3">
    <name type="scientific">Ruminococcus flavefaciens</name>
    <dbReference type="NCBI Taxonomy" id="1265"/>
    <lineage>
        <taxon>Bacteria</taxon>
        <taxon>Bacillati</taxon>
        <taxon>Bacillota</taxon>
        <taxon>Clostridia</taxon>
        <taxon>Eubacteriales</taxon>
        <taxon>Oscillospiraceae</taxon>
        <taxon>Ruminococcus</taxon>
    </lineage>
</organism>
<evidence type="ECO:0008006" key="4">
    <source>
        <dbReference type="Google" id="ProtNLM"/>
    </source>
</evidence>
<sequence>MKKLISIPISLLMLFSCSCSSKPQKEKELDFKTLDASWECDYLKISTNSNWQENDHINGDLTMASWIWGSEDDMHFIDFSINHDPSYDKLSQAEITEHWESFKEYALTDDALKSSYEGYFVEDSFVKNGQAYLITADGNSDNKRIEFYTDSLHGTISFHSIDNDVVMSMIDTIVFY</sequence>
<dbReference type="Proteomes" id="UP000245720">
    <property type="component" value="Unassembled WGS sequence"/>
</dbReference>
<dbReference type="PROSITE" id="PS51257">
    <property type="entry name" value="PROKAR_LIPOPROTEIN"/>
    <property type="match status" value="1"/>
</dbReference>
<dbReference type="EMBL" id="QGDI01000003">
    <property type="protein sequence ID" value="PWJ13969.1"/>
    <property type="molecule type" value="Genomic_DNA"/>
</dbReference>
<proteinExistence type="predicted"/>
<protein>
    <recommendedName>
        <fullName evidence="4">Lipocalin-like domain-containing protein</fullName>
    </recommendedName>
</protein>
<dbReference type="AlphaFoldDB" id="A0A315Y4L0"/>
<dbReference type="RefSeq" id="WP_109725756.1">
    <property type="nucleotide sequence ID" value="NZ_QGDI01000003.1"/>
</dbReference>
<gene>
    <name evidence="2" type="ORF">IE37_00900</name>
</gene>
<feature type="chain" id="PRO_5038545958" description="Lipocalin-like domain-containing protein" evidence="1">
    <location>
        <begin position="22"/>
        <end position="176"/>
    </location>
</feature>
<evidence type="ECO:0000256" key="1">
    <source>
        <dbReference type="SAM" id="SignalP"/>
    </source>
</evidence>
<evidence type="ECO:0000313" key="2">
    <source>
        <dbReference type="EMBL" id="PWJ13969.1"/>
    </source>
</evidence>
<keyword evidence="1" id="KW-0732">Signal</keyword>
<accession>A0A315Y4L0</accession>
<comment type="caution">
    <text evidence="2">The sequence shown here is derived from an EMBL/GenBank/DDBJ whole genome shotgun (WGS) entry which is preliminary data.</text>
</comment>
<evidence type="ECO:0000313" key="3">
    <source>
        <dbReference type="Proteomes" id="UP000245720"/>
    </source>
</evidence>
<feature type="signal peptide" evidence="1">
    <location>
        <begin position="1"/>
        <end position="21"/>
    </location>
</feature>
<name>A0A315Y4L0_RUMFL</name>
<reference evidence="2 3" key="1">
    <citation type="submission" date="2018-05" db="EMBL/GenBank/DDBJ databases">
        <title>The Hungate 1000. A catalogue of reference genomes from the rumen microbiome.</title>
        <authorList>
            <person name="Kelly W."/>
        </authorList>
    </citation>
    <scope>NUCLEOTIDE SEQUENCE [LARGE SCALE GENOMIC DNA]</scope>
    <source>
        <strain evidence="2 3">SAb67</strain>
    </source>
</reference>